<dbReference type="Pfam" id="PF01266">
    <property type="entry name" value="DAO"/>
    <property type="match status" value="1"/>
</dbReference>
<dbReference type="GO" id="GO:0005737">
    <property type="term" value="C:cytoplasm"/>
    <property type="evidence" value="ECO:0007669"/>
    <property type="project" value="TreeGrafter"/>
</dbReference>
<dbReference type="Gene3D" id="3.50.50.60">
    <property type="entry name" value="FAD/NAD(P)-binding domain"/>
    <property type="match status" value="1"/>
</dbReference>
<dbReference type="PANTHER" id="PTHR13847">
    <property type="entry name" value="SARCOSINE DEHYDROGENASE-RELATED"/>
    <property type="match status" value="1"/>
</dbReference>
<dbReference type="InterPro" id="IPR036188">
    <property type="entry name" value="FAD/NAD-bd_sf"/>
</dbReference>
<proteinExistence type="predicted"/>
<accession>A0AAU8AL18</accession>
<evidence type="ECO:0000313" key="3">
    <source>
        <dbReference type="EMBL" id="XCC94832.1"/>
    </source>
</evidence>
<protein>
    <submittedName>
        <fullName evidence="3">FAD-binding oxidoreductase</fullName>
        <ecNumber evidence="3">1.-.-.-</ecNumber>
    </submittedName>
</protein>
<dbReference type="PANTHER" id="PTHR13847:SF281">
    <property type="entry name" value="FAD DEPENDENT OXIDOREDUCTASE DOMAIN-CONTAINING PROTEIN"/>
    <property type="match status" value="1"/>
</dbReference>
<evidence type="ECO:0000259" key="2">
    <source>
        <dbReference type="Pfam" id="PF01266"/>
    </source>
</evidence>
<feature type="domain" description="FAD dependent oxidoreductase" evidence="2">
    <location>
        <begin position="38"/>
        <end position="397"/>
    </location>
</feature>
<gene>
    <name evidence="3" type="ORF">PVT71_06355</name>
</gene>
<dbReference type="SUPFAM" id="SSF51905">
    <property type="entry name" value="FAD/NAD(P)-binding domain"/>
    <property type="match status" value="1"/>
</dbReference>
<dbReference type="EC" id="1.-.-.-" evidence="3"/>
<name>A0AAU8AL18_9RHOB</name>
<dbReference type="RefSeq" id="WP_353473661.1">
    <property type="nucleotide sequence ID" value="NZ_CP123384.1"/>
</dbReference>
<dbReference type="InterPro" id="IPR006076">
    <property type="entry name" value="FAD-dep_OxRdtase"/>
</dbReference>
<organism evidence="3">
    <name type="scientific">Alloyangia sp. H15</name>
    <dbReference type="NCBI Taxonomy" id="3029062"/>
    <lineage>
        <taxon>Bacteria</taxon>
        <taxon>Pseudomonadati</taxon>
        <taxon>Pseudomonadota</taxon>
        <taxon>Alphaproteobacteria</taxon>
        <taxon>Rhodobacterales</taxon>
        <taxon>Roseobacteraceae</taxon>
        <taxon>Alloyangia</taxon>
    </lineage>
</organism>
<dbReference type="AlphaFoldDB" id="A0AAU8AL18"/>
<evidence type="ECO:0000256" key="1">
    <source>
        <dbReference type="ARBA" id="ARBA00023002"/>
    </source>
</evidence>
<keyword evidence="1 3" id="KW-0560">Oxidoreductase</keyword>
<dbReference type="Gene3D" id="3.30.9.10">
    <property type="entry name" value="D-Amino Acid Oxidase, subunit A, domain 2"/>
    <property type="match status" value="1"/>
</dbReference>
<dbReference type="GO" id="GO:0016491">
    <property type="term" value="F:oxidoreductase activity"/>
    <property type="evidence" value="ECO:0007669"/>
    <property type="project" value="UniProtKB-KW"/>
</dbReference>
<reference evidence="3" key="1">
    <citation type="submission" date="2023-02" db="EMBL/GenBank/DDBJ databases">
        <title>Description and genomic characterization of Salipiger bruguierae sp. nov., isolated from the sediment of mangrove plant Bruguiera sexangula.</title>
        <authorList>
            <person name="Long M."/>
        </authorList>
    </citation>
    <scope>NUCLEOTIDE SEQUENCE</scope>
    <source>
        <strain evidence="3">H15</strain>
    </source>
</reference>
<sequence>MKRIYETAAYGPQGACFWADTVPVMDWAPLAAPRHAEVAVIGGGFTGLSAALHLAQDGVEVALLEAEHPGYGASGRNGGFCCLGGAKAPHALLRQRHGAEGLRDWCQTERAAIETAAGLIAEHGIDADTHSDGETLLAHTPRAWRGFAESAEAMPALYGVTPRLIPQEELAAEGLAGPFQGAMTTPLGFALNPRKYHAGLARAAQAAGATLHGHSPVTALRRAEGKWHLTTPEAVLTADRVILATNGYSSEDLPDWLRGRYMPVQSSVIVTEPLTEMQRAAAGWTSRQMAYDTRQLLHYFRLLPDNRFLFGMRGGLTATPRAQRAISARIRREFVAMFPAWKGVTIGHEWAGLVCLMARLTPFVGAMPEHPGLFAGMGFHGNGVAMGSHAGLLLADLVQGKPARARSPALLQTPPSRFPLGRFRRALLAPAYVGAALFDL</sequence>
<dbReference type="EMBL" id="CP123384">
    <property type="protein sequence ID" value="XCC94832.1"/>
    <property type="molecule type" value="Genomic_DNA"/>
</dbReference>